<evidence type="ECO:0000313" key="2">
    <source>
        <dbReference type="EMBL" id="TNN51374.1"/>
    </source>
</evidence>
<organism evidence="2 3">
    <name type="scientific">Liparis tanakae</name>
    <name type="common">Tanaka's snailfish</name>
    <dbReference type="NCBI Taxonomy" id="230148"/>
    <lineage>
        <taxon>Eukaryota</taxon>
        <taxon>Metazoa</taxon>
        <taxon>Chordata</taxon>
        <taxon>Craniata</taxon>
        <taxon>Vertebrata</taxon>
        <taxon>Euteleostomi</taxon>
        <taxon>Actinopterygii</taxon>
        <taxon>Neopterygii</taxon>
        <taxon>Teleostei</taxon>
        <taxon>Neoteleostei</taxon>
        <taxon>Acanthomorphata</taxon>
        <taxon>Eupercaria</taxon>
        <taxon>Perciformes</taxon>
        <taxon>Cottioidei</taxon>
        <taxon>Cottales</taxon>
        <taxon>Liparidae</taxon>
        <taxon>Liparis</taxon>
    </lineage>
</organism>
<dbReference type="Proteomes" id="UP000314294">
    <property type="component" value="Unassembled WGS sequence"/>
</dbReference>
<name>A0A4Z2GF92_9TELE</name>
<sequence>MPRRWMAGRQWLQPAPSQEKQCGRTKTVGTAPGFRTGAAEGGLGSKYSFPKCSLQSSTTITSQANKRLLPDIVSIQTPLERRVKCRIQPRKMGGSLFTFKEAV</sequence>
<comment type="caution">
    <text evidence="2">The sequence shown here is derived from an EMBL/GenBank/DDBJ whole genome shotgun (WGS) entry which is preliminary data.</text>
</comment>
<keyword evidence="3" id="KW-1185">Reference proteome</keyword>
<dbReference type="AlphaFoldDB" id="A0A4Z2GF92"/>
<dbReference type="EMBL" id="SRLO01000584">
    <property type="protein sequence ID" value="TNN51374.1"/>
    <property type="molecule type" value="Genomic_DNA"/>
</dbReference>
<evidence type="ECO:0000313" key="3">
    <source>
        <dbReference type="Proteomes" id="UP000314294"/>
    </source>
</evidence>
<protein>
    <submittedName>
        <fullName evidence="2">Uncharacterized protein</fullName>
    </submittedName>
</protein>
<gene>
    <name evidence="2" type="ORF">EYF80_038411</name>
</gene>
<evidence type="ECO:0000256" key="1">
    <source>
        <dbReference type="SAM" id="MobiDB-lite"/>
    </source>
</evidence>
<accession>A0A4Z2GF92</accession>
<feature type="region of interest" description="Disordered" evidence="1">
    <location>
        <begin position="1"/>
        <end position="39"/>
    </location>
</feature>
<proteinExistence type="predicted"/>
<reference evidence="2 3" key="1">
    <citation type="submission" date="2019-03" db="EMBL/GenBank/DDBJ databases">
        <title>First draft genome of Liparis tanakae, snailfish: a comprehensive survey of snailfish specific genes.</title>
        <authorList>
            <person name="Kim W."/>
            <person name="Song I."/>
            <person name="Jeong J.-H."/>
            <person name="Kim D."/>
            <person name="Kim S."/>
            <person name="Ryu S."/>
            <person name="Song J.Y."/>
            <person name="Lee S.K."/>
        </authorList>
    </citation>
    <scope>NUCLEOTIDE SEQUENCE [LARGE SCALE GENOMIC DNA]</scope>
    <source>
        <tissue evidence="2">Muscle</tissue>
    </source>
</reference>